<dbReference type="Proteomes" id="UP000243361">
    <property type="component" value="Unassembled WGS sequence"/>
</dbReference>
<sequence>MTTRRRLLLFLPLLPFALGACKSLGSMGQKDSEKSLQLTLRAYETTLRWGNPADIYGFLDPELRAAAPAPDTLHNIQVTGYQVTQRPNLVEEERAGLVAEIRYVFKDRQIERRLRDEQLWSYDKEHNTWRRINPIPPFD</sequence>
<evidence type="ECO:0000313" key="2">
    <source>
        <dbReference type="EMBL" id="OQX33423.1"/>
    </source>
</evidence>
<dbReference type="AlphaFoldDB" id="A0A657Q204"/>
<accession>A0A657Q204</accession>
<dbReference type="EMBL" id="PQCO01000140">
    <property type="protein sequence ID" value="PUE04019.1"/>
    <property type="molecule type" value="Genomic_DNA"/>
</dbReference>
<reference evidence="3 5" key="2">
    <citation type="submission" date="2018-01" db="EMBL/GenBank/DDBJ databases">
        <title>Novel co-symbiosis in the lucinid bivalve Phacoides pectinatus.</title>
        <authorList>
            <person name="Lim S.J."/>
            <person name="Davis B.G."/>
            <person name="Gill D.E."/>
            <person name="Engel A.S."/>
            <person name="Anderson L.C."/>
            <person name="Campbell B.J."/>
        </authorList>
    </citation>
    <scope>NUCLEOTIDE SEQUENCE [LARGE SCALE GENOMIC DNA]</scope>
    <source>
        <strain evidence="3">N3_P5</strain>
    </source>
</reference>
<protein>
    <recommendedName>
        <fullName evidence="6">Lipoprotein</fullName>
    </recommendedName>
</protein>
<evidence type="ECO:0008006" key="6">
    <source>
        <dbReference type="Google" id="ProtNLM"/>
    </source>
</evidence>
<evidence type="ECO:0000313" key="4">
    <source>
        <dbReference type="Proteomes" id="UP000243361"/>
    </source>
</evidence>
<keyword evidence="1" id="KW-0732">Signal</keyword>
<comment type="caution">
    <text evidence="2">The sequence shown here is derived from an EMBL/GenBank/DDBJ whole genome shotgun (WGS) entry which is preliminary data.</text>
</comment>
<gene>
    <name evidence="2" type="ORF">B0D84_04645</name>
    <name evidence="3" type="ORF">C3L24_03845</name>
</gene>
<feature type="signal peptide" evidence="1">
    <location>
        <begin position="1"/>
        <end position="22"/>
    </location>
</feature>
<dbReference type="Proteomes" id="UP000250928">
    <property type="component" value="Unassembled WGS sequence"/>
</dbReference>
<evidence type="ECO:0000313" key="5">
    <source>
        <dbReference type="Proteomes" id="UP000250928"/>
    </source>
</evidence>
<organism evidence="2 4">
    <name type="scientific">Candidatus Sedimenticola endophacoides</name>
    <dbReference type="NCBI Taxonomy" id="2548426"/>
    <lineage>
        <taxon>Bacteria</taxon>
        <taxon>Pseudomonadati</taxon>
        <taxon>Pseudomonadota</taxon>
        <taxon>Gammaproteobacteria</taxon>
        <taxon>Chromatiales</taxon>
        <taxon>Sedimenticolaceae</taxon>
        <taxon>Sedimenticola</taxon>
    </lineage>
</organism>
<name>A0A657Q204_9GAMM</name>
<evidence type="ECO:0000313" key="3">
    <source>
        <dbReference type="EMBL" id="PUE04019.1"/>
    </source>
</evidence>
<reference evidence="2 4" key="1">
    <citation type="submission" date="2017-02" db="EMBL/GenBank/DDBJ databases">
        <title>Novel co-symbiosis in the unique lucinid bivalve Phacoides pectinatus.</title>
        <authorList>
            <person name="Lim S.J."/>
            <person name="Davis B.G."/>
            <person name="Gill D.E."/>
            <person name="Engel A.S."/>
            <person name="Anderson L.C."/>
            <person name="Campbell B.J."/>
        </authorList>
    </citation>
    <scope>NUCLEOTIDE SEQUENCE [LARGE SCALE GENOMIC DNA]</scope>
    <source>
        <strain evidence="2">LUC13016_P6</strain>
    </source>
</reference>
<dbReference type="PROSITE" id="PS51257">
    <property type="entry name" value="PROKAR_LIPOPROTEIN"/>
    <property type="match status" value="1"/>
</dbReference>
<dbReference type="EMBL" id="MUIE01000298">
    <property type="protein sequence ID" value="OQX33423.1"/>
    <property type="molecule type" value="Genomic_DNA"/>
</dbReference>
<keyword evidence="4" id="KW-1185">Reference proteome</keyword>
<proteinExistence type="predicted"/>
<evidence type="ECO:0000256" key="1">
    <source>
        <dbReference type="SAM" id="SignalP"/>
    </source>
</evidence>
<feature type="chain" id="PRO_5042724955" description="Lipoprotein" evidence="1">
    <location>
        <begin position="23"/>
        <end position="139"/>
    </location>
</feature>